<dbReference type="EMBL" id="LS991951">
    <property type="protein sequence ID" value="SYV97219.1"/>
    <property type="molecule type" value="Genomic_DNA"/>
</dbReference>
<evidence type="ECO:0000313" key="2">
    <source>
        <dbReference type="Proteomes" id="UP000257559"/>
    </source>
</evidence>
<gene>
    <name evidence="1" type="ORF">NCTC10132_00578</name>
</gene>
<reference evidence="2" key="1">
    <citation type="submission" date="2018-06" db="EMBL/GenBank/DDBJ databases">
        <authorList>
            <consortium name="Pathogen Informatics"/>
        </authorList>
    </citation>
    <scope>NUCLEOTIDE SEQUENCE [LARGE SCALE GENOMIC DNA]</scope>
    <source>
        <strain evidence="2">NCTC10132</strain>
    </source>
</reference>
<evidence type="ECO:0000313" key="1">
    <source>
        <dbReference type="EMBL" id="SYV97219.1"/>
    </source>
</evidence>
<feature type="non-terminal residue" evidence="1">
    <location>
        <position position="75"/>
    </location>
</feature>
<protein>
    <submittedName>
        <fullName evidence="1">Uncharacterized protein</fullName>
    </submittedName>
</protein>
<dbReference type="KEGG" id="medw:NCTC10132_00578"/>
<organism evidence="1 2">
    <name type="scientific">Mycoplasmopsis edwardii</name>
    <dbReference type="NCBI Taxonomy" id="53558"/>
    <lineage>
        <taxon>Bacteria</taxon>
        <taxon>Bacillati</taxon>
        <taxon>Mycoplasmatota</taxon>
        <taxon>Mycoplasmoidales</taxon>
        <taxon>Metamycoplasmataceae</taxon>
        <taxon>Mycoplasmopsis</taxon>
    </lineage>
</organism>
<proteinExistence type="predicted"/>
<keyword evidence="2" id="KW-1185">Reference proteome</keyword>
<name>A0A3B0PKM8_9BACT</name>
<accession>A0A3B0PKM8</accession>
<sequence length="75" mass="8585">MNLVLKNGNEYYDLTNFDHVIEKPNANDGDKISNFNINSVSVTNNIVNVNYTNDIQSSINYVDFLVKSTNPFQPW</sequence>
<dbReference type="Proteomes" id="UP000257559">
    <property type="component" value="Chromosome"/>
</dbReference>
<dbReference type="AlphaFoldDB" id="A0A3B0PKM8"/>